<keyword evidence="7 8" id="KW-0573">Peptidoglycan synthesis</keyword>
<dbReference type="GO" id="GO:0009252">
    <property type="term" value="P:peptidoglycan biosynthetic process"/>
    <property type="evidence" value="ECO:0007669"/>
    <property type="project" value="UniProtKB-UniRule"/>
</dbReference>
<dbReference type="InterPro" id="IPR004101">
    <property type="entry name" value="Mur_ligase_C"/>
</dbReference>
<proteinExistence type="inferred from homology"/>
<gene>
    <name evidence="7 11" type="primary">murD</name>
    <name evidence="11" type="ORF">ENT17_03980</name>
</gene>
<dbReference type="AlphaFoldDB" id="A0A7C4KYN5"/>
<dbReference type="InterPro" id="IPR036565">
    <property type="entry name" value="Mur-like_cat_sf"/>
</dbReference>
<keyword evidence="7 8" id="KW-0132">Cell division</keyword>
<evidence type="ECO:0000256" key="4">
    <source>
        <dbReference type="ARBA" id="ARBA00022598"/>
    </source>
</evidence>
<keyword evidence="7 8" id="KW-0961">Cell wall biogenesis/degradation</keyword>
<sequence length="460" mass="51041">MKNWRNLRALVIGAARQGLALGRYLARRGARVILNDQRSDDQLQAEKDAMQGFEIEWRTGGHPLELLDGVDVVFVSGGVPLELPLLVEAVRRGIPLSNDSQLFLEQVICPVIGITGSAGKTTTTALVGRMAQADVRPPNKAWVGGNIGNPLIEFLEEIKPDDRVVLELSSFQLELMSVSPHVAAVLNITPNHLDRHKTMESYVAAKAHIIDFQKSGDIAILNREDNRSWGLRDWVKGRLITFGVERPLQKLDGTFLEEGHIYWQCNGDLVILLSASEILLRGEHNLLNVLAACAIAMAAGFSPDSIREGVRGFRGVAHRLEHVRTWRGVEWYNDSIATAPERVRAALRAFNEPIVLLLGGRDKHLPWDELAADIRRRVDHVVVFGEAAEKIQQAIGTPSFGERPFTITRCDRLEEAIQAAADVAEAGDVVLLSPGCTSFDAFKDFEERGEVYRLWVNRLP</sequence>
<dbReference type="EC" id="6.3.2.9" evidence="7 8"/>
<keyword evidence="7 8" id="KW-0131">Cell cycle</keyword>
<dbReference type="Pfam" id="PF21799">
    <property type="entry name" value="MurD-like_N"/>
    <property type="match status" value="1"/>
</dbReference>
<keyword evidence="3 7" id="KW-0963">Cytoplasm</keyword>
<evidence type="ECO:0000313" key="11">
    <source>
        <dbReference type="EMBL" id="HGS86756.1"/>
    </source>
</evidence>
<evidence type="ECO:0000256" key="7">
    <source>
        <dbReference type="HAMAP-Rule" id="MF_00639"/>
    </source>
</evidence>
<keyword evidence="6 7" id="KW-0067">ATP-binding</keyword>
<accession>A0A7C4KYN5</accession>
<evidence type="ECO:0000256" key="8">
    <source>
        <dbReference type="RuleBase" id="RU003664"/>
    </source>
</evidence>
<comment type="subcellular location">
    <subcellularLocation>
        <location evidence="1 7 8">Cytoplasm</location>
    </subcellularLocation>
</comment>
<feature type="domain" description="Mur ligase central" evidence="10">
    <location>
        <begin position="114"/>
        <end position="296"/>
    </location>
</feature>
<dbReference type="HAMAP" id="MF_00639">
    <property type="entry name" value="MurD"/>
    <property type="match status" value="1"/>
</dbReference>
<reference evidence="11" key="1">
    <citation type="journal article" date="2020" name="mSystems">
        <title>Genome- and Community-Level Interaction Insights into Carbon Utilization and Element Cycling Functions of Hydrothermarchaeota in Hydrothermal Sediment.</title>
        <authorList>
            <person name="Zhou Z."/>
            <person name="Liu Y."/>
            <person name="Xu W."/>
            <person name="Pan J."/>
            <person name="Luo Z.H."/>
            <person name="Li M."/>
        </authorList>
    </citation>
    <scope>NUCLEOTIDE SEQUENCE [LARGE SCALE GENOMIC DNA]</scope>
    <source>
        <strain evidence="11">SpSt-556</strain>
    </source>
</reference>
<dbReference type="Gene3D" id="3.40.1190.10">
    <property type="entry name" value="Mur-like, catalytic domain"/>
    <property type="match status" value="1"/>
</dbReference>
<evidence type="ECO:0000256" key="1">
    <source>
        <dbReference type="ARBA" id="ARBA00004496"/>
    </source>
</evidence>
<dbReference type="PANTHER" id="PTHR43692">
    <property type="entry name" value="UDP-N-ACETYLMURAMOYLALANINE--D-GLUTAMATE LIGASE"/>
    <property type="match status" value="1"/>
</dbReference>
<comment type="caution">
    <text evidence="11">The sequence shown here is derived from an EMBL/GenBank/DDBJ whole genome shotgun (WGS) entry which is preliminary data.</text>
</comment>
<comment type="function">
    <text evidence="7 8">Cell wall formation. Catalyzes the addition of glutamate to the nucleotide precursor UDP-N-acetylmuramoyl-L-alanine (UMA).</text>
</comment>
<dbReference type="GO" id="GO:0071555">
    <property type="term" value="P:cell wall organization"/>
    <property type="evidence" value="ECO:0007669"/>
    <property type="project" value="UniProtKB-KW"/>
</dbReference>
<comment type="similarity">
    <text evidence="7">Belongs to the MurCDEF family.</text>
</comment>
<evidence type="ECO:0000259" key="9">
    <source>
        <dbReference type="Pfam" id="PF02875"/>
    </source>
</evidence>
<keyword evidence="5 7" id="KW-0547">Nucleotide-binding</keyword>
<dbReference type="GO" id="GO:0008360">
    <property type="term" value="P:regulation of cell shape"/>
    <property type="evidence" value="ECO:0007669"/>
    <property type="project" value="UniProtKB-KW"/>
</dbReference>
<evidence type="ECO:0000256" key="3">
    <source>
        <dbReference type="ARBA" id="ARBA00022490"/>
    </source>
</evidence>
<evidence type="ECO:0000256" key="5">
    <source>
        <dbReference type="ARBA" id="ARBA00022741"/>
    </source>
</evidence>
<feature type="domain" description="Mur ligase C-terminal" evidence="9">
    <location>
        <begin position="318"/>
        <end position="434"/>
    </location>
</feature>
<comment type="pathway">
    <text evidence="2 7 8">Cell wall biogenesis; peptidoglycan biosynthesis.</text>
</comment>
<dbReference type="Pfam" id="PF02875">
    <property type="entry name" value="Mur_ligase_C"/>
    <property type="match status" value="1"/>
</dbReference>
<dbReference type="InterPro" id="IPR036615">
    <property type="entry name" value="Mur_ligase_C_dom_sf"/>
</dbReference>
<feature type="binding site" evidence="7">
    <location>
        <begin position="116"/>
        <end position="122"/>
    </location>
    <ligand>
        <name>ATP</name>
        <dbReference type="ChEBI" id="CHEBI:30616"/>
    </ligand>
</feature>
<evidence type="ECO:0000256" key="6">
    <source>
        <dbReference type="ARBA" id="ARBA00022840"/>
    </source>
</evidence>
<dbReference type="EMBL" id="DSXR01000049">
    <property type="protein sequence ID" value="HGS86756.1"/>
    <property type="molecule type" value="Genomic_DNA"/>
</dbReference>
<dbReference type="GO" id="GO:0005524">
    <property type="term" value="F:ATP binding"/>
    <property type="evidence" value="ECO:0007669"/>
    <property type="project" value="UniProtKB-UniRule"/>
</dbReference>
<dbReference type="Gene3D" id="3.90.190.20">
    <property type="entry name" value="Mur ligase, C-terminal domain"/>
    <property type="match status" value="1"/>
</dbReference>
<protein>
    <recommendedName>
        <fullName evidence="7 8">UDP-N-acetylmuramoylalanine--D-glutamate ligase</fullName>
        <ecNumber evidence="7 8">6.3.2.9</ecNumber>
    </recommendedName>
    <alternativeName>
        <fullName evidence="7">D-glutamic acid-adding enzyme</fullName>
    </alternativeName>
    <alternativeName>
        <fullName evidence="7">UDP-N-acetylmuramoyl-L-alanyl-D-glutamate synthetase</fullName>
    </alternativeName>
</protein>
<dbReference type="InterPro" id="IPR005762">
    <property type="entry name" value="MurD"/>
</dbReference>
<dbReference type="SUPFAM" id="SSF53244">
    <property type="entry name" value="MurD-like peptide ligases, peptide-binding domain"/>
    <property type="match status" value="1"/>
</dbReference>
<dbReference type="Pfam" id="PF08245">
    <property type="entry name" value="Mur_ligase_M"/>
    <property type="match status" value="1"/>
</dbReference>
<name>A0A7C4KYN5_9CHLR</name>
<evidence type="ECO:0000259" key="10">
    <source>
        <dbReference type="Pfam" id="PF08245"/>
    </source>
</evidence>
<organism evidence="11">
    <name type="scientific">Bellilinea caldifistulae</name>
    <dbReference type="NCBI Taxonomy" id="360411"/>
    <lineage>
        <taxon>Bacteria</taxon>
        <taxon>Bacillati</taxon>
        <taxon>Chloroflexota</taxon>
        <taxon>Anaerolineae</taxon>
        <taxon>Anaerolineales</taxon>
        <taxon>Anaerolineaceae</taxon>
        <taxon>Bellilinea</taxon>
    </lineage>
</organism>
<keyword evidence="4 7" id="KW-0436">Ligase</keyword>
<evidence type="ECO:0000256" key="2">
    <source>
        <dbReference type="ARBA" id="ARBA00004752"/>
    </source>
</evidence>
<dbReference type="GO" id="GO:0051301">
    <property type="term" value="P:cell division"/>
    <property type="evidence" value="ECO:0007669"/>
    <property type="project" value="UniProtKB-KW"/>
</dbReference>
<dbReference type="NCBIfam" id="TIGR01087">
    <property type="entry name" value="murD"/>
    <property type="match status" value="1"/>
</dbReference>
<dbReference type="PANTHER" id="PTHR43692:SF1">
    <property type="entry name" value="UDP-N-ACETYLMURAMOYLALANINE--D-GLUTAMATE LIGASE"/>
    <property type="match status" value="1"/>
</dbReference>
<dbReference type="InterPro" id="IPR013221">
    <property type="entry name" value="Mur_ligase_cen"/>
</dbReference>
<keyword evidence="7 8" id="KW-0133">Cell shape</keyword>
<dbReference type="SUPFAM" id="SSF53623">
    <property type="entry name" value="MurD-like peptide ligases, catalytic domain"/>
    <property type="match status" value="1"/>
</dbReference>
<dbReference type="GO" id="GO:0005737">
    <property type="term" value="C:cytoplasm"/>
    <property type="evidence" value="ECO:0007669"/>
    <property type="project" value="UniProtKB-SubCell"/>
</dbReference>
<dbReference type="UniPathway" id="UPA00219"/>
<dbReference type="GO" id="GO:0008764">
    <property type="term" value="F:UDP-N-acetylmuramoylalanine-D-glutamate ligase activity"/>
    <property type="evidence" value="ECO:0007669"/>
    <property type="project" value="UniProtKB-UniRule"/>
</dbReference>
<comment type="catalytic activity">
    <reaction evidence="7 8">
        <text>UDP-N-acetyl-alpha-D-muramoyl-L-alanine + D-glutamate + ATP = UDP-N-acetyl-alpha-D-muramoyl-L-alanyl-D-glutamate + ADP + phosphate + H(+)</text>
        <dbReference type="Rhea" id="RHEA:16429"/>
        <dbReference type="ChEBI" id="CHEBI:15378"/>
        <dbReference type="ChEBI" id="CHEBI:29986"/>
        <dbReference type="ChEBI" id="CHEBI:30616"/>
        <dbReference type="ChEBI" id="CHEBI:43474"/>
        <dbReference type="ChEBI" id="CHEBI:83898"/>
        <dbReference type="ChEBI" id="CHEBI:83900"/>
        <dbReference type="ChEBI" id="CHEBI:456216"/>
        <dbReference type="EC" id="6.3.2.9"/>
    </reaction>
</comment>
<dbReference type="SUPFAM" id="SSF51984">
    <property type="entry name" value="MurCD N-terminal domain"/>
    <property type="match status" value="1"/>
</dbReference>
<dbReference type="Gene3D" id="3.40.50.720">
    <property type="entry name" value="NAD(P)-binding Rossmann-like Domain"/>
    <property type="match status" value="1"/>
</dbReference>